<dbReference type="SUPFAM" id="SSF53323">
    <property type="entry name" value="Pyruvate-ferredoxin oxidoreductase, PFOR, domain III"/>
    <property type="match status" value="1"/>
</dbReference>
<feature type="domain" description="Pyruvate/ketoisovalerate oxidoreductase catalytic" evidence="2">
    <location>
        <begin position="19"/>
        <end position="195"/>
    </location>
</feature>
<dbReference type="PANTHER" id="PTHR43854">
    <property type="entry name" value="INDOLEPYRUVATE OXIDOREDUCTASE SUBUNIT IORB"/>
    <property type="match status" value="1"/>
</dbReference>
<dbReference type="PANTHER" id="PTHR43854:SF1">
    <property type="entry name" value="INDOLEPYRUVATE OXIDOREDUCTASE SUBUNIT IORB"/>
    <property type="match status" value="1"/>
</dbReference>
<keyword evidence="1 3" id="KW-0560">Oxidoreductase</keyword>
<dbReference type="Pfam" id="PF01558">
    <property type="entry name" value="POR"/>
    <property type="match status" value="1"/>
</dbReference>
<dbReference type="AlphaFoldDB" id="A0A532UZ85"/>
<evidence type="ECO:0000313" key="4">
    <source>
        <dbReference type="Proteomes" id="UP000319619"/>
    </source>
</evidence>
<dbReference type="EC" id="1.2.7.8" evidence="3"/>
<gene>
    <name evidence="3" type="ORF">CEE37_09985</name>
</gene>
<accession>A0A532UZ85</accession>
<organism evidence="3 4">
    <name type="scientific">candidate division LCP-89 bacterium B3_LCP</name>
    <dbReference type="NCBI Taxonomy" id="2012998"/>
    <lineage>
        <taxon>Bacteria</taxon>
        <taxon>Pseudomonadati</taxon>
        <taxon>Bacteria division LCP-89</taxon>
    </lineage>
</organism>
<dbReference type="InterPro" id="IPR019752">
    <property type="entry name" value="Pyrv/ketoisovalerate_OxRed_cat"/>
</dbReference>
<evidence type="ECO:0000313" key="3">
    <source>
        <dbReference type="EMBL" id="TKJ40057.1"/>
    </source>
</evidence>
<protein>
    <submittedName>
        <fullName evidence="3">Indolepyruvate oxidoreductase subunit beta</fullName>
        <ecNumber evidence="3">1.2.7.8</ecNumber>
    </submittedName>
</protein>
<dbReference type="NCBIfam" id="NF005325">
    <property type="entry name" value="PRK06853.1-5"/>
    <property type="match status" value="1"/>
</dbReference>
<name>A0A532UZ85_UNCL8</name>
<reference evidence="3 4" key="1">
    <citation type="submission" date="2017-06" db="EMBL/GenBank/DDBJ databases">
        <title>Novel microbial phyla capable of carbon fixation and sulfur reduction in deep-sea sediments.</title>
        <authorList>
            <person name="Huang J."/>
            <person name="Baker B."/>
            <person name="Wang Y."/>
        </authorList>
    </citation>
    <scope>NUCLEOTIDE SEQUENCE [LARGE SCALE GENOMIC DNA]</scope>
    <source>
        <strain evidence="3">B3_LCP</strain>
    </source>
</reference>
<dbReference type="InterPro" id="IPR052198">
    <property type="entry name" value="IorB_Oxidoreductase"/>
</dbReference>
<dbReference type="Proteomes" id="UP000319619">
    <property type="component" value="Unassembled WGS sequence"/>
</dbReference>
<comment type="caution">
    <text evidence="3">The sequence shown here is derived from an EMBL/GenBank/DDBJ whole genome shotgun (WGS) entry which is preliminary data.</text>
</comment>
<proteinExistence type="predicted"/>
<dbReference type="GO" id="GO:0043805">
    <property type="term" value="F:indolepyruvate ferredoxin oxidoreductase activity"/>
    <property type="evidence" value="ECO:0007669"/>
    <property type="project" value="UniProtKB-EC"/>
</dbReference>
<dbReference type="EMBL" id="NJBN01000006">
    <property type="protein sequence ID" value="TKJ40057.1"/>
    <property type="molecule type" value="Genomic_DNA"/>
</dbReference>
<dbReference type="InterPro" id="IPR002869">
    <property type="entry name" value="Pyrv_flavodox_OxRed_cen"/>
</dbReference>
<sequence length="197" mass="21490">MSKSKATNQTMNVLIVGVGGQGVLLASQILSDVNLQVGNDVKKSEVHGMAQRGGVVSSHIRFGKKVYSPLIPNRQADVILAFERAEALRWVHELKPGGYMVVNDQIIMPPIAVDPKYVYPDGAIDELKRKVENLNVIDAAGISEELGNPRLANTVLLGALSNALDIDESLWKEVISRRVPKATIDLNLKAFDRGRGR</sequence>
<dbReference type="Gene3D" id="3.40.920.10">
    <property type="entry name" value="Pyruvate-ferredoxin oxidoreductase, PFOR, domain III"/>
    <property type="match status" value="1"/>
</dbReference>
<dbReference type="NCBIfam" id="NF005322">
    <property type="entry name" value="PRK06853.1-2"/>
    <property type="match status" value="1"/>
</dbReference>
<evidence type="ECO:0000256" key="1">
    <source>
        <dbReference type="ARBA" id="ARBA00023002"/>
    </source>
</evidence>
<keyword evidence="3" id="KW-0670">Pyruvate</keyword>
<evidence type="ECO:0000259" key="2">
    <source>
        <dbReference type="Pfam" id="PF01558"/>
    </source>
</evidence>